<evidence type="ECO:0000256" key="2">
    <source>
        <dbReference type="ARBA" id="ARBA00008792"/>
    </source>
</evidence>
<dbReference type="SMART" id="SM00647">
    <property type="entry name" value="IBR"/>
    <property type="match status" value="2"/>
</dbReference>
<evidence type="ECO:0000256" key="1">
    <source>
        <dbReference type="ARBA" id="ARBA00004229"/>
    </source>
</evidence>
<feature type="compositionally biased region" description="Basic residues" evidence="19">
    <location>
        <begin position="25"/>
        <end position="37"/>
    </location>
</feature>
<evidence type="ECO:0000259" key="23">
    <source>
        <dbReference type="PROSITE" id="PS51873"/>
    </source>
</evidence>
<evidence type="ECO:0000256" key="17">
    <source>
        <dbReference type="ARBA" id="ARBA00047984"/>
    </source>
</evidence>
<evidence type="ECO:0000256" key="4">
    <source>
        <dbReference type="ARBA" id="ARBA00022528"/>
    </source>
</evidence>
<keyword evidence="25" id="KW-1185">Reference proteome</keyword>
<dbReference type="PROSITE" id="PS51194">
    <property type="entry name" value="HELICASE_CTER"/>
    <property type="match status" value="1"/>
</dbReference>
<dbReference type="Pfam" id="PF07717">
    <property type="entry name" value="OB_NTP_bind"/>
    <property type="match status" value="1"/>
</dbReference>
<name>A0AAV1SLX1_9ROSI</name>
<dbReference type="FunFam" id="1.10.10.2130:FF:000001">
    <property type="entry name" value="Pre-mRNA-splicing factor ATP-dependent RNA helicase"/>
    <property type="match status" value="1"/>
</dbReference>
<evidence type="ECO:0000256" key="3">
    <source>
        <dbReference type="ARBA" id="ARBA00012552"/>
    </source>
</evidence>
<dbReference type="Pfam" id="PF00271">
    <property type="entry name" value="Helicase_C"/>
    <property type="match status" value="1"/>
</dbReference>
<evidence type="ECO:0000256" key="16">
    <source>
        <dbReference type="ARBA" id="ARBA00022946"/>
    </source>
</evidence>
<evidence type="ECO:0000256" key="19">
    <source>
        <dbReference type="SAM" id="MobiDB-lite"/>
    </source>
</evidence>
<protein>
    <recommendedName>
        <fullName evidence="3">RNA helicase</fullName>
        <ecNumber evidence="3">3.6.4.13</ecNumber>
    </recommendedName>
</protein>
<evidence type="ECO:0000259" key="22">
    <source>
        <dbReference type="PROSITE" id="PS51194"/>
    </source>
</evidence>
<dbReference type="EMBL" id="CAWUPB010001195">
    <property type="protein sequence ID" value="CAK7354618.1"/>
    <property type="molecule type" value="Genomic_DNA"/>
</dbReference>
<comment type="caution">
    <text evidence="24">The sequence shown here is derived from an EMBL/GenBank/DDBJ whole genome shotgun (WGS) entry which is preliminary data.</text>
</comment>
<evidence type="ECO:0000256" key="12">
    <source>
        <dbReference type="ARBA" id="ARBA00022801"/>
    </source>
</evidence>
<dbReference type="PANTHER" id="PTHR18934">
    <property type="entry name" value="ATP-DEPENDENT RNA HELICASE"/>
    <property type="match status" value="1"/>
</dbReference>
<dbReference type="FunFam" id="1.20.120.1080:FF:000033">
    <property type="entry name" value="RBR-type E3 ubiquitin transferase"/>
    <property type="match status" value="1"/>
</dbReference>
<comment type="subcellular location">
    <subcellularLocation>
        <location evidence="1">Plastid</location>
        <location evidence="1">Chloroplast</location>
    </subcellularLocation>
</comment>
<evidence type="ECO:0000256" key="9">
    <source>
        <dbReference type="ARBA" id="ARBA00022741"/>
    </source>
</evidence>
<dbReference type="Gene3D" id="3.40.50.300">
    <property type="entry name" value="P-loop containing nucleotide triphosphate hydrolases"/>
    <property type="match status" value="2"/>
</dbReference>
<evidence type="ECO:0000256" key="15">
    <source>
        <dbReference type="ARBA" id="ARBA00022840"/>
    </source>
</evidence>
<proteinExistence type="inferred from homology"/>
<evidence type="ECO:0000256" key="13">
    <source>
        <dbReference type="ARBA" id="ARBA00022806"/>
    </source>
</evidence>
<dbReference type="GO" id="GO:0003723">
    <property type="term" value="F:RNA binding"/>
    <property type="evidence" value="ECO:0007669"/>
    <property type="project" value="TreeGrafter"/>
</dbReference>
<dbReference type="EC" id="3.6.4.13" evidence="3"/>
<dbReference type="InterPro" id="IPR056246">
    <property type="entry name" value="KH_DEAH11/12_1st"/>
</dbReference>
<dbReference type="InterPro" id="IPR027417">
    <property type="entry name" value="P-loop_NTPase"/>
</dbReference>
<keyword evidence="8" id="KW-0677">Repeat</keyword>
<dbReference type="InterPro" id="IPR001650">
    <property type="entry name" value="Helicase_C-like"/>
</dbReference>
<keyword evidence="6" id="KW-0808">Transferase</keyword>
<dbReference type="PROSITE" id="PS51192">
    <property type="entry name" value="HELICASE_ATP_BIND_1"/>
    <property type="match status" value="1"/>
</dbReference>
<evidence type="ECO:0000259" key="21">
    <source>
        <dbReference type="PROSITE" id="PS51192"/>
    </source>
</evidence>
<keyword evidence="4" id="KW-0150">Chloroplast</keyword>
<dbReference type="InterPro" id="IPR011545">
    <property type="entry name" value="DEAD/DEAH_box_helicase_dom"/>
</dbReference>
<dbReference type="Pfam" id="PF24641">
    <property type="entry name" value="KH_DEAH11_2nd"/>
    <property type="match status" value="1"/>
</dbReference>
<dbReference type="PROSITE" id="PS00690">
    <property type="entry name" value="DEAH_ATP_HELICASE"/>
    <property type="match status" value="1"/>
</dbReference>
<comment type="similarity">
    <text evidence="2">Belongs to the DEAD box helicase family. DEAH subfamily.</text>
</comment>
<evidence type="ECO:0000256" key="6">
    <source>
        <dbReference type="ARBA" id="ARBA00022679"/>
    </source>
</evidence>
<evidence type="ECO:0000256" key="8">
    <source>
        <dbReference type="ARBA" id="ARBA00022737"/>
    </source>
</evidence>
<accession>A0AAV1SLX1</accession>
<dbReference type="InterPro" id="IPR014001">
    <property type="entry name" value="Helicase_ATP-bd"/>
</dbReference>
<keyword evidence="5" id="KW-0934">Plastid</keyword>
<evidence type="ECO:0000256" key="14">
    <source>
        <dbReference type="ARBA" id="ARBA00022833"/>
    </source>
</evidence>
<dbReference type="InterPro" id="IPR011709">
    <property type="entry name" value="DEAD-box_helicase_OB_fold"/>
</dbReference>
<gene>
    <name evidence="24" type="ORF">DCAF_LOCUS25254</name>
</gene>
<dbReference type="Pfam" id="PF24637">
    <property type="entry name" value="RRM_DEAH11"/>
    <property type="match status" value="1"/>
</dbReference>
<evidence type="ECO:0000259" key="20">
    <source>
        <dbReference type="PROSITE" id="PS50089"/>
    </source>
</evidence>
<dbReference type="CDD" id="cd17917">
    <property type="entry name" value="DEXHc_RHA-like"/>
    <property type="match status" value="1"/>
</dbReference>
<dbReference type="SMART" id="SM00847">
    <property type="entry name" value="HA2"/>
    <property type="match status" value="1"/>
</dbReference>
<dbReference type="GO" id="GO:0005524">
    <property type="term" value="F:ATP binding"/>
    <property type="evidence" value="ECO:0007669"/>
    <property type="project" value="UniProtKB-KW"/>
</dbReference>
<dbReference type="PROSITE" id="PS00028">
    <property type="entry name" value="ZINC_FINGER_C2H2_1"/>
    <property type="match status" value="1"/>
</dbReference>
<dbReference type="Gene3D" id="1.10.10.2130">
    <property type="entry name" value="DEAH helicase family, winged-helix domain"/>
    <property type="match status" value="1"/>
</dbReference>
<organism evidence="24 25">
    <name type="scientific">Dovyalis caffra</name>
    <dbReference type="NCBI Taxonomy" id="77055"/>
    <lineage>
        <taxon>Eukaryota</taxon>
        <taxon>Viridiplantae</taxon>
        <taxon>Streptophyta</taxon>
        <taxon>Embryophyta</taxon>
        <taxon>Tracheophyta</taxon>
        <taxon>Spermatophyta</taxon>
        <taxon>Magnoliopsida</taxon>
        <taxon>eudicotyledons</taxon>
        <taxon>Gunneridae</taxon>
        <taxon>Pentapetalae</taxon>
        <taxon>rosids</taxon>
        <taxon>fabids</taxon>
        <taxon>Malpighiales</taxon>
        <taxon>Salicaceae</taxon>
        <taxon>Flacourtieae</taxon>
        <taxon>Dovyalis</taxon>
    </lineage>
</organism>
<dbReference type="InterPro" id="IPR056245">
    <property type="entry name" value="KH_DEAH11/12"/>
</dbReference>
<evidence type="ECO:0000256" key="18">
    <source>
        <dbReference type="PROSITE-ProRule" id="PRU00175"/>
    </source>
</evidence>
<feature type="compositionally biased region" description="Low complexity" evidence="19">
    <location>
        <begin position="1"/>
        <end position="20"/>
    </location>
</feature>
<keyword evidence="9" id="KW-0547">Nucleotide-binding</keyword>
<dbReference type="PROSITE" id="PS51873">
    <property type="entry name" value="TRIAD"/>
    <property type="match status" value="1"/>
</dbReference>
<dbReference type="InterPro" id="IPR013087">
    <property type="entry name" value="Znf_C2H2_type"/>
</dbReference>
<reference evidence="24 25" key="1">
    <citation type="submission" date="2024-01" db="EMBL/GenBank/DDBJ databases">
        <authorList>
            <person name="Waweru B."/>
        </authorList>
    </citation>
    <scope>NUCLEOTIDE SEQUENCE [LARGE SCALE GENOMIC DNA]</scope>
</reference>
<dbReference type="PROSITE" id="PS00518">
    <property type="entry name" value="ZF_RING_1"/>
    <property type="match status" value="1"/>
</dbReference>
<feature type="domain" description="RING-type" evidence="23">
    <location>
        <begin position="1541"/>
        <end position="1754"/>
    </location>
</feature>
<dbReference type="SMART" id="SM00487">
    <property type="entry name" value="DEXDc"/>
    <property type="match status" value="1"/>
</dbReference>
<dbReference type="SMART" id="SM00490">
    <property type="entry name" value="HELICc"/>
    <property type="match status" value="1"/>
</dbReference>
<dbReference type="CDD" id="cd22585">
    <property type="entry name" value="Rcat_RBR_DEAH12-like"/>
    <property type="match status" value="1"/>
</dbReference>
<evidence type="ECO:0000256" key="11">
    <source>
        <dbReference type="ARBA" id="ARBA00022786"/>
    </source>
</evidence>
<dbReference type="Pfam" id="PF24471">
    <property type="entry name" value="KH_DEAH11"/>
    <property type="match status" value="1"/>
</dbReference>
<dbReference type="InterPro" id="IPR002464">
    <property type="entry name" value="DNA/RNA_helicase_DEAH_CS"/>
</dbReference>
<dbReference type="InterPro" id="IPR056248">
    <property type="entry name" value="RBD_DEAH11/12"/>
</dbReference>
<dbReference type="InterPro" id="IPR001841">
    <property type="entry name" value="Znf_RING"/>
</dbReference>
<dbReference type="Pfam" id="PF24475">
    <property type="entry name" value="RBD_DEAH11"/>
    <property type="match status" value="1"/>
</dbReference>
<dbReference type="PROSITE" id="PS50089">
    <property type="entry name" value="ZF_RING_2"/>
    <property type="match status" value="1"/>
</dbReference>
<dbReference type="InterPro" id="IPR007502">
    <property type="entry name" value="Helicase-assoc_dom"/>
</dbReference>
<keyword evidence="12" id="KW-0378">Hydrolase</keyword>
<dbReference type="GO" id="GO:0009507">
    <property type="term" value="C:chloroplast"/>
    <property type="evidence" value="ECO:0007669"/>
    <property type="project" value="UniProtKB-SubCell"/>
</dbReference>
<evidence type="ECO:0000256" key="10">
    <source>
        <dbReference type="ARBA" id="ARBA00022771"/>
    </source>
</evidence>
<dbReference type="Pfam" id="PF00270">
    <property type="entry name" value="DEAD"/>
    <property type="match status" value="1"/>
</dbReference>
<dbReference type="GO" id="GO:0016787">
    <property type="term" value="F:hydrolase activity"/>
    <property type="evidence" value="ECO:0007669"/>
    <property type="project" value="UniProtKB-KW"/>
</dbReference>
<dbReference type="Pfam" id="PF24638">
    <property type="entry name" value="KH_DEAH11_1st"/>
    <property type="match status" value="1"/>
</dbReference>
<dbReference type="InterPro" id="IPR044066">
    <property type="entry name" value="TRIAD_supradom"/>
</dbReference>
<dbReference type="FunFam" id="3.40.50.300:FF:002114">
    <property type="entry name" value="ATP-dependent RNA helicase DEAH12 chloroplastic"/>
    <property type="match status" value="1"/>
</dbReference>
<feature type="region of interest" description="Disordered" evidence="19">
    <location>
        <begin position="1"/>
        <end position="37"/>
    </location>
</feature>
<dbReference type="GO" id="GO:0016740">
    <property type="term" value="F:transferase activity"/>
    <property type="evidence" value="ECO:0007669"/>
    <property type="project" value="UniProtKB-KW"/>
</dbReference>
<dbReference type="CDD" id="cd18791">
    <property type="entry name" value="SF2_C_RHA"/>
    <property type="match status" value="1"/>
</dbReference>
<dbReference type="SUPFAM" id="SSF57850">
    <property type="entry name" value="RING/U-box"/>
    <property type="match status" value="3"/>
</dbReference>
<dbReference type="Gene3D" id="1.20.120.1750">
    <property type="match status" value="1"/>
</dbReference>
<dbReference type="Proteomes" id="UP001314170">
    <property type="component" value="Unassembled WGS sequence"/>
</dbReference>
<dbReference type="GO" id="GO:0003724">
    <property type="term" value="F:RNA helicase activity"/>
    <property type="evidence" value="ECO:0007669"/>
    <property type="project" value="UniProtKB-EC"/>
</dbReference>
<dbReference type="InterPro" id="IPR056247">
    <property type="entry name" value="KH_DEAH11/12_2nd"/>
</dbReference>
<feature type="domain" description="RING-type" evidence="20">
    <location>
        <begin position="1545"/>
        <end position="1587"/>
    </location>
</feature>
<dbReference type="FunFam" id="1.20.120.1750:FF:000020">
    <property type="entry name" value="ATP-dependent RNA helicase DEAH12 chloroplastic"/>
    <property type="match status" value="1"/>
</dbReference>
<dbReference type="FunFam" id="3.40.50.300:FF:001279">
    <property type="entry name" value="ATP-dependent RNA helicase DEAH12 chloroplastic"/>
    <property type="match status" value="1"/>
</dbReference>
<dbReference type="InterPro" id="IPR013083">
    <property type="entry name" value="Znf_RING/FYVE/PHD"/>
</dbReference>
<evidence type="ECO:0000256" key="5">
    <source>
        <dbReference type="ARBA" id="ARBA00022640"/>
    </source>
</evidence>
<evidence type="ECO:0000313" key="25">
    <source>
        <dbReference type="Proteomes" id="UP001314170"/>
    </source>
</evidence>
<dbReference type="CDD" id="cd20335">
    <property type="entry name" value="BRcat_RBR"/>
    <property type="match status" value="1"/>
</dbReference>
<dbReference type="InterPro" id="IPR017907">
    <property type="entry name" value="Znf_RING_CS"/>
</dbReference>
<dbReference type="InterPro" id="IPR056244">
    <property type="entry name" value="RRM_DEAH11/12"/>
</dbReference>
<keyword evidence="10 18" id="KW-0863">Zinc-finger</keyword>
<sequence>MRPSSVHSTTTTTTNSTTRRLPPPPHHHYHHHPHRPPFYRNRFNNNFISTRTVPRSSPNFIIHLHLDPTLTPSNKRPDTNFVNSVISQCLPTPLPDRIVVPTTATSTTKLTASLHFREWSNTLNFMTALWELRLRGAHCFTPRLQSNVRLHSDTEELKQNLKKKFIDYLNGLIEGVVSNVDADENVVWRWQMKLSEKSDEIEQVMELLKGRNGVRGFSELNERKKRLMAERDSIENRFREFKVAMNCMLRYIEGGEGEGSLKVFVFEGDVDWERIHRLILREIRRLDDGLPIYAYRQRILETIRSKQVMVLIGETGSGKSTQLVQFLSDSGIAGNESIVCTQPRKIAAISLADRVREESRGCCENSPVISYPTFSSTQQFGSKVIFMTDHCLLQHYMNDADLSGISCIIVDEAHERSLNTDLLLAMIRGLLGRRPDLRLVIMSATADAKQLSDYFCGEIFHVEGRNFPVEVRYMPLASEGTAFRNVSPYVLDVLRITTEIHKKESEGTILAFLTSQMEVEWACEKFETPTAVALALHGKLPFEEQSRIFHDFPGKRKVIFATNLAETSLTIPGVKYVVDSGLVKESKFEATTGMNVLRVCRISQSSAQQRAGRAGRMAPGVCYRLYAESDFESMSPNQEPEICRVHLGVAVLRMLALGIKNVLEFDFIDAPSAKSIDMAIRNLVQLGAITLKGGVCELTEEGCYMVKLGIEPRLGKLISSCFHYRLGKEGLVLAAVMANASSIFCRVGSEDDKQKADCLKVQFCHSSGDLFTLLSVYKEWEALPKDRRNKWCWENSINAKSMRRCQDTVKELEYCLERELTVVIPTYWKWNPNESTEHDISLKKIILSALAENVAMYSGYNRLGYEVALTRQNVKLHPSCSLLAFGEKPNWVVFGELLSISNDYLVCVTAFDFESLSMLDPPPLFDAHKFESQKLQVKVLTGFGSSLLKGFCGKSNCNLLSLVSRIQTACMDERIGIEVDADQNEILLFATAENMPKVFSLVCEAVECERKWLHNECMEKFLYHGAGLSPMALFGAGAEIKHLELEKRCLTVDVFFSNANTIDDKELLMFLEEYTSGTVCSVRKFVGSGQEGDEKEKWGQITFVSPDAARKAAQLNEVEFKGSKLNVVLAQTIIGGDHKMFSFPAVKAKMFWPRRVSKGLAIVKCYVNDVNFMIYDFSNLIIGGSYVRCEASKKCEDSVIVSGFGKELSEADILGALRTATKRRILDFFIVRGDAVENPPLGACEEALVREISPFMPRRNPLTSCCRVQVFPPESRDAFMKASITFDGRLHLEAARALEHMEGKVLPGCLPWQKMKCEQMFHSSLSCSASVYVAIKKPLDSLLGSFSPVKGAECSLIKNENGSWRVRISANATKTVAELRRPLEELMRGRTINHASLTPAILQHLFSSHGINLMKSLQRETGTYILFDRRTFNVKIFGSSYKVALAQQKLTQALLAYHESKQLEIHLRGGALPPDLMKEVVKRFGPDLHGLKEMVPGAELTLSTRHHVISVHGNKELKQKVDEIIFEMAKISYDSTERLDGEDVCPICLCEVEDAYWLGGCTHFFCRMCLVEQLESALKNLDSFPICCARAGCGAPISLTDLRSLLSSDKLEELFRASLGSFVASSGGSLRFCPSPDCPSVYRVADSRTFGDPFVCGACFAETCTRCHLEYHPYLSCQKYMEFKEDPDLSLKDWCKGKENVKSCPVCGYTIEKGEGCNHVECKCGRHVCWVCLEVFSNSEDCYVHLRSTHGGIT</sequence>
<dbReference type="InterPro" id="IPR042035">
    <property type="entry name" value="DEAH_win-hel_dom"/>
</dbReference>
<keyword evidence="7" id="KW-0479">Metal-binding</keyword>
<dbReference type="GO" id="GO:0008270">
    <property type="term" value="F:zinc ion binding"/>
    <property type="evidence" value="ECO:0007669"/>
    <property type="project" value="UniProtKB-KW"/>
</dbReference>
<dbReference type="PANTHER" id="PTHR18934:SF81">
    <property type="entry name" value="ATP-DEPENDENT RNA HELICASE DEAH11, CHLOROPLASTIC-RELATED"/>
    <property type="match status" value="1"/>
</dbReference>
<comment type="catalytic activity">
    <reaction evidence="17">
        <text>ATP + H2O = ADP + phosphate + H(+)</text>
        <dbReference type="Rhea" id="RHEA:13065"/>
        <dbReference type="ChEBI" id="CHEBI:15377"/>
        <dbReference type="ChEBI" id="CHEBI:15378"/>
        <dbReference type="ChEBI" id="CHEBI:30616"/>
        <dbReference type="ChEBI" id="CHEBI:43474"/>
        <dbReference type="ChEBI" id="CHEBI:456216"/>
        <dbReference type="EC" id="3.6.4.13"/>
    </reaction>
</comment>
<dbReference type="SUPFAM" id="SSF52540">
    <property type="entry name" value="P-loop containing nucleoside triphosphate hydrolases"/>
    <property type="match status" value="1"/>
</dbReference>
<evidence type="ECO:0000313" key="24">
    <source>
        <dbReference type="EMBL" id="CAK7354618.1"/>
    </source>
</evidence>
<feature type="domain" description="Helicase C-terminal" evidence="22">
    <location>
        <begin position="492"/>
        <end position="658"/>
    </location>
</feature>
<dbReference type="Pfam" id="PF01485">
    <property type="entry name" value="IBR"/>
    <property type="match status" value="1"/>
</dbReference>
<keyword evidence="16" id="KW-0809">Transit peptide</keyword>
<keyword evidence="11" id="KW-0833">Ubl conjugation pathway</keyword>
<keyword evidence="14" id="KW-0862">Zinc</keyword>
<dbReference type="InterPro" id="IPR002867">
    <property type="entry name" value="IBR_dom"/>
</dbReference>
<keyword evidence="13" id="KW-0347">Helicase</keyword>
<keyword evidence="15" id="KW-0067">ATP-binding</keyword>
<dbReference type="Gene3D" id="3.30.40.10">
    <property type="entry name" value="Zinc/RING finger domain, C3HC4 (zinc finger)"/>
    <property type="match status" value="1"/>
</dbReference>
<feature type="domain" description="Helicase ATP-binding" evidence="21">
    <location>
        <begin position="300"/>
        <end position="464"/>
    </location>
</feature>
<evidence type="ECO:0000256" key="7">
    <source>
        <dbReference type="ARBA" id="ARBA00022723"/>
    </source>
</evidence>